<evidence type="ECO:0000256" key="2">
    <source>
        <dbReference type="ARBA" id="ARBA00010617"/>
    </source>
</evidence>
<dbReference type="SUPFAM" id="SSF48264">
    <property type="entry name" value="Cytochrome P450"/>
    <property type="match status" value="1"/>
</dbReference>
<evidence type="ECO:0000256" key="1">
    <source>
        <dbReference type="ARBA" id="ARBA00001971"/>
    </source>
</evidence>
<dbReference type="GO" id="GO:0016705">
    <property type="term" value="F:oxidoreductase activity, acting on paired donors, with incorporation or reduction of molecular oxygen"/>
    <property type="evidence" value="ECO:0007669"/>
    <property type="project" value="InterPro"/>
</dbReference>
<comment type="similarity">
    <text evidence="2">Belongs to the cytochrome P450 family.</text>
</comment>
<dbReference type="EMBL" id="ONZQ02000003">
    <property type="protein sequence ID" value="SPN99923.1"/>
    <property type="molecule type" value="Genomic_DNA"/>
</dbReference>
<dbReference type="InterPro" id="IPR036396">
    <property type="entry name" value="Cyt_P450_sf"/>
</dbReference>
<dbReference type="GO" id="GO:0004497">
    <property type="term" value="F:monooxygenase activity"/>
    <property type="evidence" value="ECO:0007669"/>
    <property type="project" value="UniProtKB-KW"/>
</dbReference>
<organism evidence="9 10">
    <name type="scientific">Cephalotrichum gorgonifer</name>
    <dbReference type="NCBI Taxonomy" id="2041049"/>
    <lineage>
        <taxon>Eukaryota</taxon>
        <taxon>Fungi</taxon>
        <taxon>Dikarya</taxon>
        <taxon>Ascomycota</taxon>
        <taxon>Pezizomycotina</taxon>
        <taxon>Sordariomycetes</taxon>
        <taxon>Hypocreomycetidae</taxon>
        <taxon>Microascales</taxon>
        <taxon>Microascaceae</taxon>
        <taxon>Cephalotrichum</taxon>
    </lineage>
</organism>
<evidence type="ECO:0000256" key="5">
    <source>
        <dbReference type="ARBA" id="ARBA00023002"/>
    </source>
</evidence>
<feature type="transmembrane region" description="Helical" evidence="8">
    <location>
        <begin position="12"/>
        <end position="32"/>
    </location>
</feature>
<dbReference type="InterPro" id="IPR001128">
    <property type="entry name" value="Cyt_P450"/>
</dbReference>
<dbReference type="PANTHER" id="PTHR24305:SF77">
    <property type="entry name" value="CYTOCHROME P450 MONOOXYGENASE"/>
    <property type="match status" value="1"/>
</dbReference>
<dbReference type="GO" id="GO:0020037">
    <property type="term" value="F:heme binding"/>
    <property type="evidence" value="ECO:0007669"/>
    <property type="project" value="InterPro"/>
</dbReference>
<keyword evidence="7" id="KW-0503">Monooxygenase</keyword>
<gene>
    <name evidence="9" type="ORF">DNG_02775</name>
</gene>
<evidence type="ECO:0000256" key="7">
    <source>
        <dbReference type="ARBA" id="ARBA00023033"/>
    </source>
</evidence>
<keyword evidence="4" id="KW-0479">Metal-binding</keyword>
<proteinExistence type="inferred from homology"/>
<dbReference type="GO" id="GO:0005506">
    <property type="term" value="F:iron ion binding"/>
    <property type="evidence" value="ECO:0007669"/>
    <property type="project" value="InterPro"/>
</dbReference>
<dbReference type="InterPro" id="IPR050121">
    <property type="entry name" value="Cytochrome_P450_monoxygenase"/>
</dbReference>
<protein>
    <submittedName>
        <fullName evidence="9">Related to pisatin demethylase (Cytochrome P450)</fullName>
    </submittedName>
</protein>
<keyword evidence="3" id="KW-0349">Heme</keyword>
<evidence type="ECO:0000313" key="10">
    <source>
        <dbReference type="Proteomes" id="UP001187682"/>
    </source>
</evidence>
<evidence type="ECO:0000256" key="4">
    <source>
        <dbReference type="ARBA" id="ARBA00022723"/>
    </source>
</evidence>
<evidence type="ECO:0000256" key="3">
    <source>
        <dbReference type="ARBA" id="ARBA00022617"/>
    </source>
</evidence>
<name>A0AAE8SSX8_9PEZI</name>
<evidence type="ECO:0000313" key="9">
    <source>
        <dbReference type="EMBL" id="SPN99923.1"/>
    </source>
</evidence>
<sequence>MLPFTNLCSEHASSIVLAATLLYLAYSVRSWYRLRQFDGPWLARHSYLWLLRAVSNDKLHLTFPELHKKYGSIVRIGPNDLVTNDADLLRHMSVYSVISDINTKSHDRFKSYMALGYSGKDVPSLEADISAVIETFMKVIKRDHLSTDSDTKITDFSRLCTYFTIDSISKLGFGEPMGYLEHNADRYGYIEAVHKALPIISIVSVLPLATTILNIPFIKNTFAPSRKDTTGIGRLLTLADRTAERALADDPNKRHDMVSSWLRRGYPRDARRLSADIVLQLVAGGDSTATVIKTTALYLISNYRVLQKLRRELDEAEEAGRISTPVVTNKESLQLPYLQAVVKEGLRIFVPGHGLLIKQVPPGGDTIGGKWVPGGTRIAHSQWSQQRDPIYGSDPDRFYPERWLEADSPRRALMEKQLDTAFGLFRRYDFELSDPVKPMVVLPHSVFIAKDMHVRITEREKQN</sequence>
<evidence type="ECO:0000256" key="6">
    <source>
        <dbReference type="ARBA" id="ARBA00023004"/>
    </source>
</evidence>
<keyword evidence="6" id="KW-0408">Iron</keyword>
<reference evidence="9" key="1">
    <citation type="submission" date="2018-03" db="EMBL/GenBank/DDBJ databases">
        <authorList>
            <person name="Guldener U."/>
        </authorList>
    </citation>
    <scope>NUCLEOTIDE SEQUENCE</scope>
</reference>
<keyword evidence="8" id="KW-0812">Transmembrane</keyword>
<dbReference type="AlphaFoldDB" id="A0AAE8SSX8"/>
<dbReference type="Gene3D" id="1.10.630.10">
    <property type="entry name" value="Cytochrome P450"/>
    <property type="match status" value="1"/>
</dbReference>
<dbReference type="Pfam" id="PF00067">
    <property type="entry name" value="p450"/>
    <property type="match status" value="1"/>
</dbReference>
<keyword evidence="10" id="KW-1185">Reference proteome</keyword>
<comment type="cofactor">
    <cofactor evidence="1">
        <name>heme</name>
        <dbReference type="ChEBI" id="CHEBI:30413"/>
    </cofactor>
</comment>
<keyword evidence="8" id="KW-1133">Transmembrane helix</keyword>
<feature type="transmembrane region" description="Helical" evidence="8">
    <location>
        <begin position="196"/>
        <end position="218"/>
    </location>
</feature>
<dbReference type="Proteomes" id="UP001187682">
    <property type="component" value="Unassembled WGS sequence"/>
</dbReference>
<comment type="caution">
    <text evidence="9">The sequence shown here is derived from an EMBL/GenBank/DDBJ whole genome shotgun (WGS) entry which is preliminary data.</text>
</comment>
<accession>A0AAE8SSX8</accession>
<keyword evidence="8" id="KW-0472">Membrane</keyword>
<dbReference type="PANTHER" id="PTHR24305">
    <property type="entry name" value="CYTOCHROME P450"/>
    <property type="match status" value="1"/>
</dbReference>
<evidence type="ECO:0000256" key="8">
    <source>
        <dbReference type="SAM" id="Phobius"/>
    </source>
</evidence>
<keyword evidence="5" id="KW-0560">Oxidoreductase</keyword>